<dbReference type="PANTHER" id="PTHR10185">
    <property type="entry name" value="PHOSPHOLIPASE D - RELATED"/>
    <property type="match status" value="1"/>
</dbReference>
<keyword evidence="2" id="KW-0812">Transmembrane</keyword>
<organism evidence="3 4">
    <name type="scientific">Taeniopygia guttata</name>
    <name type="common">Zebra finch</name>
    <name type="synonym">Poephila guttata</name>
    <dbReference type="NCBI Taxonomy" id="59729"/>
    <lineage>
        <taxon>Eukaryota</taxon>
        <taxon>Metazoa</taxon>
        <taxon>Chordata</taxon>
        <taxon>Craniata</taxon>
        <taxon>Vertebrata</taxon>
        <taxon>Euteleostomi</taxon>
        <taxon>Archelosauria</taxon>
        <taxon>Archosauria</taxon>
        <taxon>Dinosauria</taxon>
        <taxon>Saurischia</taxon>
        <taxon>Theropoda</taxon>
        <taxon>Coelurosauria</taxon>
        <taxon>Aves</taxon>
        <taxon>Neognathae</taxon>
        <taxon>Neoaves</taxon>
        <taxon>Telluraves</taxon>
        <taxon>Australaves</taxon>
        <taxon>Passeriformes</taxon>
        <taxon>Passeroidea</taxon>
        <taxon>Estrildidae</taxon>
        <taxon>Estrildinae</taxon>
        <taxon>Taeniopygia</taxon>
    </lineage>
</organism>
<name>A0A674GZ20_TAEGU</name>
<protein>
    <submittedName>
        <fullName evidence="3">Uncharacterized protein</fullName>
    </submittedName>
</protein>
<sequence length="330" mass="35182">TPGIFGVSPEPRGFLGSLPCPAPQKPQTPPGGKSGFSCSSLVPGWGWTEPTRSWTLWSRGRRRPPRYPHPPSLPCSWRGQNPKNSLKPPKFGVPQRPTGAALFAGLSILFLLTFLLLLRLRLRPDATTTDTDIACENTCRIVLVESVPEGLELRPPAGPGTAQTWLELVATARHSLDIASFYWTLTNGDTRTHEPSALQPGHRLLLLDTDQRRHAHARAQRPPGRACPGGAAAAAGPRRGGARGGQRALAGGADGRPAGAGAQRGGRARRGSAAPHRRRAAHQVLAGGRRPSLPRQRQHGLEGPDAGGSCRRRKEPTGAGAEPHGRCQTQ</sequence>
<dbReference type="AlphaFoldDB" id="A0A674GZ20"/>
<keyword evidence="2" id="KW-1133">Transmembrane helix</keyword>
<reference evidence="3" key="1">
    <citation type="submission" date="2025-08" db="UniProtKB">
        <authorList>
            <consortium name="Ensembl"/>
        </authorList>
    </citation>
    <scope>IDENTIFICATION</scope>
</reference>
<dbReference type="InParanoid" id="A0A674GZ20"/>
<dbReference type="PANTHER" id="PTHR10185:SF16">
    <property type="entry name" value="5'-3' EXONUCLEASE PLD3"/>
    <property type="match status" value="1"/>
</dbReference>
<dbReference type="Ensembl" id="ENSTGUT00000021945.1">
    <property type="protein sequence ID" value="ENSTGUP00000027617.1"/>
    <property type="gene ID" value="ENSTGUG00000018858.1"/>
</dbReference>
<evidence type="ECO:0000256" key="2">
    <source>
        <dbReference type="SAM" id="Phobius"/>
    </source>
</evidence>
<feature type="region of interest" description="Disordered" evidence="1">
    <location>
        <begin position="1"/>
        <end position="35"/>
    </location>
</feature>
<feature type="transmembrane region" description="Helical" evidence="2">
    <location>
        <begin position="99"/>
        <end position="118"/>
    </location>
</feature>
<feature type="compositionally biased region" description="Pro residues" evidence="1">
    <location>
        <begin position="20"/>
        <end position="29"/>
    </location>
</feature>
<evidence type="ECO:0000313" key="3">
    <source>
        <dbReference type="Ensembl" id="ENSTGUP00000027617.1"/>
    </source>
</evidence>
<keyword evidence="4" id="KW-1185">Reference proteome</keyword>
<dbReference type="Proteomes" id="UP000007754">
    <property type="component" value="Unplaced"/>
</dbReference>
<evidence type="ECO:0000256" key="1">
    <source>
        <dbReference type="SAM" id="MobiDB-lite"/>
    </source>
</evidence>
<feature type="compositionally biased region" description="Low complexity" evidence="1">
    <location>
        <begin position="245"/>
        <end position="261"/>
    </location>
</feature>
<feature type="compositionally biased region" description="Basic residues" evidence="1">
    <location>
        <begin position="266"/>
        <end position="281"/>
    </location>
</feature>
<feature type="compositionally biased region" description="Low complexity" evidence="1">
    <location>
        <begin position="220"/>
        <end position="237"/>
    </location>
</feature>
<evidence type="ECO:0000313" key="4">
    <source>
        <dbReference type="Proteomes" id="UP000007754"/>
    </source>
</evidence>
<dbReference type="InterPro" id="IPR050874">
    <property type="entry name" value="Diverse_PLD-related"/>
</dbReference>
<reference evidence="3" key="2">
    <citation type="submission" date="2025-09" db="UniProtKB">
        <authorList>
            <consortium name="Ensembl"/>
        </authorList>
    </citation>
    <scope>IDENTIFICATION</scope>
</reference>
<accession>A0A674GZ20</accession>
<keyword evidence="2" id="KW-0472">Membrane</keyword>
<proteinExistence type="predicted"/>
<feature type="region of interest" description="Disordered" evidence="1">
    <location>
        <begin position="213"/>
        <end position="330"/>
    </location>
</feature>
<feature type="region of interest" description="Disordered" evidence="1">
    <location>
        <begin position="58"/>
        <end position="86"/>
    </location>
</feature>